<dbReference type="EC" id="2.1.3.15" evidence="4"/>
<keyword evidence="7" id="KW-1185">Reference proteome</keyword>
<dbReference type="GO" id="GO:0006633">
    <property type="term" value="P:fatty acid biosynthetic process"/>
    <property type="evidence" value="ECO:0007669"/>
    <property type="project" value="UniProtKB-KW"/>
</dbReference>
<dbReference type="SUPFAM" id="SSF52096">
    <property type="entry name" value="ClpP/crotonase"/>
    <property type="match status" value="1"/>
</dbReference>
<dbReference type="AlphaFoldDB" id="A0A1I0E7J4"/>
<keyword evidence="4" id="KW-0547">Nucleotide-binding</keyword>
<keyword evidence="4" id="KW-0067">ATP-binding</keyword>
<gene>
    <name evidence="4" type="primary">accD</name>
    <name evidence="6" type="ORF">SAMN04487771_101711</name>
</gene>
<dbReference type="Pfam" id="PF01039">
    <property type="entry name" value="Carboxyl_trans"/>
    <property type="match status" value="1"/>
</dbReference>
<dbReference type="GO" id="GO:0009317">
    <property type="term" value="C:acetyl-CoA carboxylase complex"/>
    <property type="evidence" value="ECO:0007669"/>
    <property type="project" value="InterPro"/>
</dbReference>
<accession>A0A1I0E7J4</accession>
<dbReference type="UniPathway" id="UPA00655">
    <property type="reaction ID" value="UER00711"/>
</dbReference>
<feature type="zinc finger region" description="C4-type" evidence="4">
    <location>
        <begin position="41"/>
        <end position="63"/>
    </location>
</feature>
<dbReference type="InterPro" id="IPR000438">
    <property type="entry name" value="Acetyl_CoA_COase_Trfase_b_su"/>
</dbReference>
<sequence>MSALTERIKSTLNDMRLQMRADRDTVKDQGAFSDEEKQVVCKSCGKKFSKVEWRNHYYACPNCGKLRSIGGYYRLSLIFDEGTFREFDQDLTVTDPLHFSGYGAKAAETEKKTGLKEAVISGDGLIDGIHTVAVVLDSRFFMGSMSHTVGEKVTRAIERATREHLPLIIFSASGGARMQEGIYSLMQMAKTSAAIAEFSASGGLYISYLTHPTTGGVTASFASLGDITLAEEGALIGFAGPRVIRQTLGVELPAGFQRAEYLEKHGFVDRIVPRKDMKQTLADILKLHVDSMENASRRVVS</sequence>
<keyword evidence="4" id="KW-0275">Fatty acid biosynthesis</keyword>
<comment type="catalytic activity">
    <reaction evidence="4">
        <text>N(6)-carboxybiotinyl-L-lysyl-[protein] + acetyl-CoA = N(6)-biotinyl-L-lysyl-[protein] + malonyl-CoA</text>
        <dbReference type="Rhea" id="RHEA:54728"/>
        <dbReference type="Rhea" id="RHEA-COMP:10505"/>
        <dbReference type="Rhea" id="RHEA-COMP:10506"/>
        <dbReference type="ChEBI" id="CHEBI:57288"/>
        <dbReference type="ChEBI" id="CHEBI:57384"/>
        <dbReference type="ChEBI" id="CHEBI:83144"/>
        <dbReference type="ChEBI" id="CHEBI:83145"/>
        <dbReference type="EC" id="2.1.3.15"/>
    </reaction>
</comment>
<proteinExistence type="inferred from homology"/>
<keyword evidence="1 4" id="KW-0444">Lipid biosynthesis</keyword>
<dbReference type="PRINTS" id="PR01070">
    <property type="entry name" value="ACCCTRFRASEB"/>
</dbReference>
<dbReference type="InterPro" id="IPR029045">
    <property type="entry name" value="ClpP/crotonase-like_dom_sf"/>
</dbReference>
<keyword evidence="4" id="KW-0276">Fatty acid metabolism</keyword>
<evidence type="ECO:0000259" key="5">
    <source>
        <dbReference type="PROSITE" id="PS50980"/>
    </source>
</evidence>
<dbReference type="InterPro" id="IPR011762">
    <property type="entry name" value="COA_CT_N"/>
</dbReference>
<dbReference type="GO" id="GO:2001295">
    <property type="term" value="P:malonyl-CoA biosynthetic process"/>
    <property type="evidence" value="ECO:0007669"/>
    <property type="project" value="UniProtKB-UniRule"/>
</dbReference>
<dbReference type="RefSeq" id="WP_074649316.1">
    <property type="nucleotide sequence ID" value="NZ_FOIL01000017.1"/>
</dbReference>
<evidence type="ECO:0000256" key="4">
    <source>
        <dbReference type="HAMAP-Rule" id="MF_01395"/>
    </source>
</evidence>
<keyword evidence="2 4" id="KW-0808">Transferase</keyword>
<dbReference type="PANTHER" id="PTHR42995:SF5">
    <property type="entry name" value="ACETYL-COENZYME A CARBOXYLASE CARBOXYL TRANSFERASE SUBUNIT BETA, CHLOROPLASTIC"/>
    <property type="match status" value="1"/>
</dbReference>
<dbReference type="HAMAP" id="MF_01395">
    <property type="entry name" value="AcetylCoA_CT_beta"/>
    <property type="match status" value="1"/>
</dbReference>
<dbReference type="InterPro" id="IPR034733">
    <property type="entry name" value="AcCoA_carboxyl_beta"/>
</dbReference>
<dbReference type="GO" id="GO:0003989">
    <property type="term" value="F:acetyl-CoA carboxylase activity"/>
    <property type="evidence" value="ECO:0007669"/>
    <property type="project" value="InterPro"/>
</dbReference>
<dbReference type="CDD" id="cd00065">
    <property type="entry name" value="FYVE_like_SF"/>
    <property type="match status" value="1"/>
</dbReference>
<evidence type="ECO:0000313" key="6">
    <source>
        <dbReference type="EMBL" id="SET41169.1"/>
    </source>
</evidence>
<dbReference type="GO" id="GO:0005524">
    <property type="term" value="F:ATP binding"/>
    <property type="evidence" value="ECO:0007669"/>
    <property type="project" value="UniProtKB-KW"/>
</dbReference>
<comment type="subunit">
    <text evidence="4">Acetyl-CoA carboxylase is a heterohexamer composed of biotin carboxyl carrier protein (AccB), biotin carboxylase (AccC) and two subunits each of ACCase subunit alpha (AccA) and ACCase subunit beta (AccD).</text>
</comment>
<dbReference type="OrthoDB" id="9772975at2"/>
<dbReference type="EMBL" id="FOIL01000017">
    <property type="protein sequence ID" value="SET41169.1"/>
    <property type="molecule type" value="Genomic_DNA"/>
</dbReference>
<dbReference type="eggNOG" id="COG0777">
    <property type="taxonomic scope" value="Bacteria"/>
</dbReference>
<dbReference type="Gene3D" id="3.90.226.10">
    <property type="entry name" value="2-enoyl-CoA Hydratase, Chain A, domain 1"/>
    <property type="match status" value="1"/>
</dbReference>
<protein>
    <recommendedName>
        <fullName evidence="4">Acetyl-coenzyme A carboxylase carboxyl transferase subunit beta</fullName>
        <shortName evidence="4">ACCase subunit beta</shortName>
        <shortName evidence="4">Acetyl-CoA carboxylase carboxyltransferase subunit beta</shortName>
        <ecNumber evidence="4">2.1.3.15</ecNumber>
    </recommendedName>
</protein>
<keyword evidence="4" id="KW-0863">Zinc-finger</keyword>
<evidence type="ECO:0000256" key="1">
    <source>
        <dbReference type="ARBA" id="ARBA00022516"/>
    </source>
</evidence>
<evidence type="ECO:0000313" key="7">
    <source>
        <dbReference type="Proteomes" id="UP000199820"/>
    </source>
</evidence>
<dbReference type="GO" id="GO:0016743">
    <property type="term" value="F:carboxyl- or carbamoyltransferase activity"/>
    <property type="evidence" value="ECO:0007669"/>
    <property type="project" value="UniProtKB-UniRule"/>
</dbReference>
<feature type="binding site" evidence="4">
    <location>
        <position position="60"/>
    </location>
    <ligand>
        <name>Zn(2+)</name>
        <dbReference type="ChEBI" id="CHEBI:29105"/>
    </ligand>
</feature>
<comment type="pathway">
    <text evidence="4">Lipid metabolism; malonyl-CoA biosynthesis; malonyl-CoA from acetyl-CoA: step 1/1.</text>
</comment>
<keyword evidence="4" id="KW-0479">Metal-binding</keyword>
<evidence type="ECO:0000256" key="2">
    <source>
        <dbReference type="ARBA" id="ARBA00022679"/>
    </source>
</evidence>
<comment type="function">
    <text evidence="4">Component of the acetyl coenzyme A carboxylase (ACC) complex. Biotin carboxylase (BC) catalyzes the carboxylation of biotin on its carrier protein (BCCP) and then the CO(2) group is transferred by the transcarboxylase to acetyl-CoA to form malonyl-CoA.</text>
</comment>
<organism evidence="6 7">
    <name type="scientific">[Clostridium] aminophilum</name>
    <dbReference type="NCBI Taxonomy" id="1526"/>
    <lineage>
        <taxon>Bacteria</taxon>
        <taxon>Bacillati</taxon>
        <taxon>Bacillota</taxon>
        <taxon>Clostridia</taxon>
        <taxon>Lachnospirales</taxon>
        <taxon>Lachnospiraceae</taxon>
    </lineage>
</organism>
<reference evidence="6 7" key="1">
    <citation type="submission" date="2016-10" db="EMBL/GenBank/DDBJ databases">
        <authorList>
            <person name="de Groot N.N."/>
        </authorList>
    </citation>
    <scope>NUCLEOTIDE SEQUENCE [LARGE SCALE GENOMIC DNA]</scope>
    <source>
        <strain evidence="6 7">KH1P1</strain>
    </source>
</reference>
<feature type="binding site" evidence="4">
    <location>
        <position position="44"/>
    </location>
    <ligand>
        <name>Zn(2+)</name>
        <dbReference type="ChEBI" id="CHEBI:29105"/>
    </ligand>
</feature>
<comment type="similarity">
    <text evidence="4">Belongs to the AccD/PCCB family.</text>
</comment>
<comment type="subcellular location">
    <subcellularLocation>
        <location evidence="4">Cytoplasm</location>
    </subcellularLocation>
</comment>
<name>A0A1I0E7J4_9FIRM</name>
<keyword evidence="4" id="KW-0963">Cytoplasm</keyword>
<keyword evidence="3 4" id="KW-0443">Lipid metabolism</keyword>
<dbReference type="GO" id="GO:0008270">
    <property type="term" value="F:zinc ion binding"/>
    <property type="evidence" value="ECO:0007669"/>
    <property type="project" value="UniProtKB-UniRule"/>
</dbReference>
<dbReference type="PROSITE" id="PS50980">
    <property type="entry name" value="COA_CT_NTER"/>
    <property type="match status" value="1"/>
</dbReference>
<feature type="binding site" evidence="4">
    <location>
        <position position="41"/>
    </location>
    <ligand>
        <name>Zn(2+)</name>
        <dbReference type="ChEBI" id="CHEBI:29105"/>
    </ligand>
</feature>
<dbReference type="NCBIfam" id="TIGR00515">
    <property type="entry name" value="accD"/>
    <property type="match status" value="1"/>
</dbReference>
<evidence type="ECO:0000256" key="3">
    <source>
        <dbReference type="ARBA" id="ARBA00023098"/>
    </source>
</evidence>
<feature type="binding site" evidence="4">
    <location>
        <position position="63"/>
    </location>
    <ligand>
        <name>Zn(2+)</name>
        <dbReference type="ChEBI" id="CHEBI:29105"/>
    </ligand>
</feature>
<comment type="cofactor">
    <cofactor evidence="4">
        <name>Zn(2+)</name>
        <dbReference type="ChEBI" id="CHEBI:29105"/>
    </cofactor>
    <text evidence="4">Binds 1 zinc ion per subunit.</text>
</comment>
<feature type="domain" description="CoA carboxyltransferase N-terminal" evidence="5">
    <location>
        <begin position="37"/>
        <end position="301"/>
    </location>
</feature>
<dbReference type="Proteomes" id="UP000199820">
    <property type="component" value="Unassembled WGS sequence"/>
</dbReference>
<keyword evidence="4" id="KW-0862">Zinc</keyword>
<dbReference type="PANTHER" id="PTHR42995">
    <property type="entry name" value="ACETYL-COENZYME A CARBOXYLASE CARBOXYL TRANSFERASE SUBUNIT BETA, CHLOROPLASTIC"/>
    <property type="match status" value="1"/>
</dbReference>
<dbReference type="STRING" id="1526.SAMN02910262_00333"/>